<dbReference type="RefSeq" id="WP_146304816.1">
    <property type="nucleotide sequence ID" value="NZ_VOHS01000007.1"/>
</dbReference>
<dbReference type="PROSITE" id="PS51257">
    <property type="entry name" value="PROKAR_LIPOPROTEIN"/>
    <property type="match status" value="1"/>
</dbReference>
<dbReference type="PROSITE" id="PS51352">
    <property type="entry name" value="THIOREDOXIN_2"/>
    <property type="match status" value="1"/>
</dbReference>
<dbReference type="InterPro" id="IPR012336">
    <property type="entry name" value="Thioredoxin-like_fold"/>
</dbReference>
<evidence type="ECO:0000313" key="3">
    <source>
        <dbReference type="Proteomes" id="UP000318815"/>
    </source>
</evidence>
<accession>A0A5C6LVV5</accession>
<dbReference type="EMBL" id="VOHS01000007">
    <property type="protein sequence ID" value="TWW00650.1"/>
    <property type="molecule type" value="Genomic_DNA"/>
</dbReference>
<dbReference type="SUPFAM" id="SSF52833">
    <property type="entry name" value="Thioredoxin-like"/>
    <property type="match status" value="1"/>
</dbReference>
<proteinExistence type="predicted"/>
<evidence type="ECO:0000313" key="2">
    <source>
        <dbReference type="EMBL" id="TWW00650.1"/>
    </source>
</evidence>
<comment type="caution">
    <text evidence="2">The sequence shown here is derived from an EMBL/GenBank/DDBJ whole genome shotgun (WGS) entry which is preliminary data.</text>
</comment>
<dbReference type="Proteomes" id="UP000318815">
    <property type="component" value="Unassembled WGS sequence"/>
</dbReference>
<name>A0A5C6LVV5_9BACT</name>
<dbReference type="InterPro" id="IPR013766">
    <property type="entry name" value="Thioredoxin_domain"/>
</dbReference>
<evidence type="ECO:0000259" key="1">
    <source>
        <dbReference type="PROSITE" id="PS51352"/>
    </source>
</evidence>
<keyword evidence="3" id="KW-1185">Reference proteome</keyword>
<dbReference type="AlphaFoldDB" id="A0A5C6LVV5"/>
<dbReference type="InterPro" id="IPR036249">
    <property type="entry name" value="Thioredoxin-like_sf"/>
</dbReference>
<dbReference type="OrthoDB" id="662072at2"/>
<protein>
    <submittedName>
        <fullName evidence="2">Thioredoxin family protein</fullName>
    </submittedName>
</protein>
<dbReference type="Pfam" id="PF13098">
    <property type="entry name" value="Thioredoxin_2"/>
    <property type="match status" value="1"/>
</dbReference>
<gene>
    <name evidence="2" type="ORF">FEF09_09110</name>
</gene>
<feature type="domain" description="Thioredoxin" evidence="1">
    <location>
        <begin position="24"/>
        <end position="162"/>
    </location>
</feature>
<sequence length="162" mass="18630">MRVLFVALLLIGIISCSRQRPLPPGIDRKMPDFNIQLLDTTVKLNTSTIPTGQPVVLFFFGPDCPYCQAMTRELTKRMDELKDTRFYLVTVADFKEIQMYDTLFKLNKFKNVTIGKDMNGFFFSYYKAPGFPYLAVYDKKKEFREIIIGGVSVDSLKKVIKG</sequence>
<organism evidence="2 3">
    <name type="scientific">Chitinophaga pinensis</name>
    <dbReference type="NCBI Taxonomy" id="79329"/>
    <lineage>
        <taxon>Bacteria</taxon>
        <taxon>Pseudomonadati</taxon>
        <taxon>Bacteroidota</taxon>
        <taxon>Chitinophagia</taxon>
        <taxon>Chitinophagales</taxon>
        <taxon>Chitinophagaceae</taxon>
        <taxon>Chitinophaga</taxon>
    </lineage>
</organism>
<dbReference type="Gene3D" id="3.40.30.10">
    <property type="entry name" value="Glutaredoxin"/>
    <property type="match status" value="1"/>
</dbReference>
<reference evidence="2 3" key="1">
    <citation type="submission" date="2019-08" db="EMBL/GenBank/DDBJ databases">
        <title>Whole genome sequencing of chitin degrading bacteria Chitinophaga pinensis YS16.</title>
        <authorList>
            <person name="Singh R.P."/>
            <person name="Manchanda G."/>
            <person name="Maurya I.K."/>
            <person name="Joshi N.K."/>
            <person name="Srivastava A.K."/>
        </authorList>
    </citation>
    <scope>NUCLEOTIDE SEQUENCE [LARGE SCALE GENOMIC DNA]</scope>
    <source>
        <strain evidence="2 3">YS-16</strain>
    </source>
</reference>